<keyword evidence="8" id="KW-0675">Receptor</keyword>
<dbReference type="PROSITE" id="PS50261">
    <property type="entry name" value="G_PROTEIN_RECEP_F2_4"/>
    <property type="match status" value="1"/>
</dbReference>
<dbReference type="InterPro" id="IPR017981">
    <property type="entry name" value="GPCR_2-like_7TM"/>
</dbReference>
<dbReference type="PANTHER" id="PTHR45620">
    <property type="entry name" value="PDF RECEPTOR-LIKE PROTEIN-RELATED"/>
    <property type="match status" value="1"/>
</dbReference>
<dbReference type="RefSeq" id="XP_036358408.1">
    <property type="nucleotide sequence ID" value="XM_036502515.1"/>
</dbReference>
<comment type="similarity">
    <text evidence="2">Belongs to the G-protein coupled receptor 2 family.</text>
</comment>
<dbReference type="PANTHER" id="PTHR45620:SF1">
    <property type="entry name" value="G-PROTEIN COUPLED RECEPTORS FAMILY 2 PROFILE 2 DOMAIN-CONTAINING PROTEIN"/>
    <property type="match status" value="1"/>
</dbReference>
<reference evidence="12" key="1">
    <citation type="submission" date="2025-08" db="UniProtKB">
        <authorList>
            <consortium name="RefSeq"/>
        </authorList>
    </citation>
    <scope>IDENTIFICATION</scope>
</reference>
<keyword evidence="5" id="KW-1133">Transmembrane helix</keyword>
<dbReference type="PRINTS" id="PR00249">
    <property type="entry name" value="GPCRSECRETIN"/>
</dbReference>
<dbReference type="GO" id="GO:0007166">
    <property type="term" value="P:cell surface receptor signaling pathway"/>
    <property type="evidence" value="ECO:0007669"/>
    <property type="project" value="InterPro"/>
</dbReference>
<evidence type="ECO:0000256" key="6">
    <source>
        <dbReference type="ARBA" id="ARBA00023040"/>
    </source>
</evidence>
<dbReference type="Gene3D" id="1.20.1070.10">
    <property type="entry name" value="Rhodopsin 7-helix transmembrane proteins"/>
    <property type="match status" value="1"/>
</dbReference>
<sequence length="521" mass="61042">MKLNIWSKLSCFIVILALNLHLIEGYKDQQIELLIKAKMKCNELMQKHEYPTSGIFCNITFDNLLCWNYTSAGSLARQRCPTYIHKFTDKRFATRLCLLNGNWSPRDGSDGNITKGWTNFSECFDRSGEAPTFIREHMQTWRIIYNVGYSTSLFSLLVAIFIMIYFRKLHNHRNTIHNNLFISFILRATVCLLRDNLFIQGVAFESDLVKNEDGRLYFNENITHWQCKLFYTFFYYSLLANYTWILVEGLYIHALLFWSVFNKKHNFYCYISFGWLSPFFFLVPWIIVRIVYENFFCWNTHPTSSYWIFNSAIMASIIVNFIFYINIIRMIFQKIYVNARPQISQYTRLAKSTLILIPLFGVHYIITLLIPEKGVSDLTKIAKIYLEHIFSSFQGLMVAILFCFLNEEVQTEIKMAWKQKIERKSFHHSRTITTFSSLTRERQTDIATNDSARCSIHSETQSPNLGLDCATSWGEQSSTNTVGNQYLVSDEAGIRRSETSETYVSRKDTEAMRLSPKVSQK</sequence>
<comment type="subcellular location">
    <subcellularLocation>
        <location evidence="1">Cell membrane</location>
        <topology evidence="1">Multi-pass membrane protein</topology>
    </subcellularLocation>
</comment>
<dbReference type="SUPFAM" id="SSF81321">
    <property type="entry name" value="Family A G protein-coupled receptor-like"/>
    <property type="match status" value="1"/>
</dbReference>
<dbReference type="PROSITE" id="PS00649">
    <property type="entry name" value="G_PROTEIN_RECEP_F2_1"/>
    <property type="match status" value="1"/>
</dbReference>
<dbReference type="GO" id="GO:0008528">
    <property type="term" value="F:G protein-coupled peptide receptor activity"/>
    <property type="evidence" value="ECO:0007669"/>
    <property type="project" value="TreeGrafter"/>
</dbReference>
<evidence type="ECO:0000256" key="7">
    <source>
        <dbReference type="ARBA" id="ARBA00023136"/>
    </source>
</evidence>
<dbReference type="KEGG" id="osn:115216136"/>
<dbReference type="AlphaFoldDB" id="A0A7E6ESV0"/>
<protein>
    <submittedName>
        <fullName evidence="12">Vasoactive intestinal polypeptide receptor 2-like isoform X1</fullName>
    </submittedName>
</protein>
<keyword evidence="7" id="KW-0472">Membrane</keyword>
<dbReference type="SUPFAM" id="SSF111418">
    <property type="entry name" value="Hormone receptor domain"/>
    <property type="match status" value="1"/>
</dbReference>
<evidence type="ECO:0000313" key="11">
    <source>
        <dbReference type="Proteomes" id="UP000515154"/>
    </source>
</evidence>
<keyword evidence="11" id="KW-1185">Reference proteome</keyword>
<keyword evidence="4" id="KW-0812">Transmembrane</keyword>
<evidence type="ECO:0000256" key="1">
    <source>
        <dbReference type="ARBA" id="ARBA00004651"/>
    </source>
</evidence>
<dbReference type="Pfam" id="PF00002">
    <property type="entry name" value="7tm_2"/>
    <property type="match status" value="1"/>
</dbReference>
<dbReference type="Pfam" id="PF02793">
    <property type="entry name" value="HRM"/>
    <property type="match status" value="1"/>
</dbReference>
<keyword evidence="3" id="KW-1003">Cell membrane</keyword>
<dbReference type="GO" id="GO:0007188">
    <property type="term" value="P:adenylate cyclase-modulating G protein-coupled receptor signaling pathway"/>
    <property type="evidence" value="ECO:0007669"/>
    <property type="project" value="TreeGrafter"/>
</dbReference>
<evidence type="ECO:0000256" key="3">
    <source>
        <dbReference type="ARBA" id="ARBA00022475"/>
    </source>
</evidence>
<evidence type="ECO:0000256" key="9">
    <source>
        <dbReference type="ARBA" id="ARBA00023180"/>
    </source>
</evidence>
<dbReference type="PROSITE" id="PS50227">
    <property type="entry name" value="G_PROTEIN_RECEP_F2_3"/>
    <property type="match status" value="1"/>
</dbReference>
<evidence type="ECO:0000256" key="4">
    <source>
        <dbReference type="ARBA" id="ARBA00022692"/>
    </source>
</evidence>
<dbReference type="PROSITE" id="PS00650">
    <property type="entry name" value="G_PROTEIN_RECEP_F2_2"/>
    <property type="match status" value="1"/>
</dbReference>
<gene>
    <name evidence="12" type="primary">LOC115216136</name>
</gene>
<dbReference type="GO" id="GO:0017046">
    <property type="term" value="F:peptide hormone binding"/>
    <property type="evidence" value="ECO:0007669"/>
    <property type="project" value="TreeGrafter"/>
</dbReference>
<dbReference type="Gene3D" id="4.10.1240.10">
    <property type="entry name" value="GPCR, family 2, extracellular hormone receptor domain"/>
    <property type="match status" value="1"/>
</dbReference>
<dbReference type="InterPro" id="IPR000832">
    <property type="entry name" value="GPCR_2_secretin-like"/>
</dbReference>
<evidence type="ECO:0000256" key="2">
    <source>
        <dbReference type="ARBA" id="ARBA00005314"/>
    </source>
</evidence>
<evidence type="ECO:0000256" key="5">
    <source>
        <dbReference type="ARBA" id="ARBA00022989"/>
    </source>
</evidence>
<proteinExistence type="inferred from homology"/>
<organism evidence="11 12">
    <name type="scientific">Octopus sinensis</name>
    <name type="common">East Asian common octopus</name>
    <dbReference type="NCBI Taxonomy" id="2607531"/>
    <lineage>
        <taxon>Eukaryota</taxon>
        <taxon>Metazoa</taxon>
        <taxon>Spiralia</taxon>
        <taxon>Lophotrochozoa</taxon>
        <taxon>Mollusca</taxon>
        <taxon>Cephalopoda</taxon>
        <taxon>Coleoidea</taxon>
        <taxon>Octopodiformes</taxon>
        <taxon>Octopoda</taxon>
        <taxon>Incirrata</taxon>
        <taxon>Octopodidae</taxon>
        <taxon>Octopus</taxon>
    </lineage>
</organism>
<name>A0A7E6ESV0_9MOLL</name>
<evidence type="ECO:0000256" key="10">
    <source>
        <dbReference type="ARBA" id="ARBA00023224"/>
    </source>
</evidence>
<dbReference type="GO" id="GO:0005886">
    <property type="term" value="C:plasma membrane"/>
    <property type="evidence" value="ECO:0007669"/>
    <property type="project" value="UniProtKB-SubCell"/>
</dbReference>
<dbReference type="InterPro" id="IPR036445">
    <property type="entry name" value="GPCR_2_extracell_dom_sf"/>
</dbReference>
<evidence type="ECO:0000256" key="8">
    <source>
        <dbReference type="ARBA" id="ARBA00023170"/>
    </source>
</evidence>
<keyword evidence="10" id="KW-0807">Transducer</keyword>
<keyword evidence="6" id="KW-0297">G-protein coupled receptor</keyword>
<dbReference type="InterPro" id="IPR001879">
    <property type="entry name" value="GPCR_2_extracellular_dom"/>
</dbReference>
<evidence type="ECO:0000313" key="12">
    <source>
        <dbReference type="RefSeq" id="XP_036358408.1"/>
    </source>
</evidence>
<dbReference type="Proteomes" id="UP000515154">
    <property type="component" value="Linkage group LG1"/>
</dbReference>
<accession>A0A7E6ESV0</accession>
<dbReference type="InterPro" id="IPR017983">
    <property type="entry name" value="GPCR_2_secretin-like_CS"/>
</dbReference>
<dbReference type="InterPro" id="IPR050332">
    <property type="entry name" value="GPCR_2"/>
</dbReference>
<keyword evidence="9" id="KW-0325">Glycoprotein</keyword>
<dbReference type="SMART" id="SM00008">
    <property type="entry name" value="HormR"/>
    <property type="match status" value="1"/>
</dbReference>